<comment type="subcellular location">
    <subcellularLocation>
        <location evidence="5">Cytoplasm</location>
    </subcellularLocation>
</comment>
<comment type="subunit">
    <text evidence="5">Homotetramer, a dimer of dimers. One homotetramer interacts with 1 SecA dimer.</text>
</comment>
<keyword evidence="3 5" id="KW-0653">Protein transport</keyword>
<dbReference type="HAMAP" id="MF_00821">
    <property type="entry name" value="SecB"/>
    <property type="match status" value="1"/>
</dbReference>
<dbReference type="Gene3D" id="3.10.420.10">
    <property type="entry name" value="SecB-like"/>
    <property type="match status" value="1"/>
</dbReference>
<dbReference type="GO" id="GO:0006457">
    <property type="term" value="P:protein folding"/>
    <property type="evidence" value="ECO:0007669"/>
    <property type="project" value="UniProtKB-UniRule"/>
</dbReference>
<dbReference type="InterPro" id="IPR003708">
    <property type="entry name" value="SecB"/>
</dbReference>
<dbReference type="InterPro" id="IPR035958">
    <property type="entry name" value="SecB-like_sf"/>
</dbReference>
<comment type="function">
    <text evidence="5">One of the proteins required for the normal export of preproteins out of the cell cytoplasm. It is a molecular chaperone that binds to a subset of precursor proteins, maintaining them in a translocation-competent state. It also specifically binds to its receptor SecA.</text>
</comment>
<dbReference type="PRINTS" id="PR01594">
    <property type="entry name" value="SECBCHAPRONE"/>
</dbReference>
<dbReference type="PANTHER" id="PTHR36918">
    <property type="match status" value="1"/>
</dbReference>
<keyword evidence="4 5" id="KW-0811">Translocation</keyword>
<organism evidence="6 7">
    <name type="scientific">Candidatus Nitrosacidococcus tergens</name>
    <dbReference type="NCBI Taxonomy" id="553981"/>
    <lineage>
        <taxon>Bacteria</taxon>
        <taxon>Pseudomonadati</taxon>
        <taxon>Pseudomonadota</taxon>
        <taxon>Gammaproteobacteria</taxon>
        <taxon>Chromatiales</taxon>
        <taxon>Chromatiaceae</taxon>
        <taxon>Candidatus Nitrosacidococcus</taxon>
    </lineage>
</organism>
<gene>
    <name evidence="5 6" type="primary">secB</name>
    <name evidence="6" type="ORF">NSCAC_0016</name>
</gene>
<dbReference type="NCBIfam" id="NF004392">
    <property type="entry name" value="PRK05751.1-3"/>
    <property type="match status" value="1"/>
</dbReference>
<evidence type="ECO:0000256" key="4">
    <source>
        <dbReference type="ARBA" id="ARBA00023010"/>
    </source>
</evidence>
<dbReference type="SUPFAM" id="SSF54611">
    <property type="entry name" value="SecB-like"/>
    <property type="match status" value="1"/>
</dbReference>
<accession>A0A7G1Q6Y5</accession>
<dbReference type="GO" id="GO:0005737">
    <property type="term" value="C:cytoplasm"/>
    <property type="evidence" value="ECO:0007669"/>
    <property type="project" value="UniProtKB-SubCell"/>
</dbReference>
<dbReference type="AlphaFoldDB" id="A0A7G1Q6Y5"/>
<dbReference type="NCBIfam" id="NF004394">
    <property type="entry name" value="PRK05751.1-5"/>
    <property type="match status" value="1"/>
</dbReference>
<dbReference type="EMBL" id="LR778175">
    <property type="protein sequence ID" value="CAB1274127.1"/>
    <property type="molecule type" value="Genomic_DNA"/>
</dbReference>
<dbReference type="Pfam" id="PF02556">
    <property type="entry name" value="SecB"/>
    <property type="match status" value="1"/>
</dbReference>
<dbReference type="NCBIfam" id="TIGR00809">
    <property type="entry name" value="secB"/>
    <property type="match status" value="1"/>
</dbReference>
<keyword evidence="2 5" id="KW-0813">Transport</keyword>
<dbReference type="NCBIfam" id="NF004393">
    <property type="entry name" value="PRK05751.1-4"/>
    <property type="match status" value="1"/>
</dbReference>
<reference evidence="6 7" key="1">
    <citation type="submission" date="2020-03" db="EMBL/GenBank/DDBJ databases">
        <authorList>
            <person name="Picone N."/>
        </authorList>
    </citation>
    <scope>NUCLEOTIDE SEQUENCE [LARGE SCALE GENOMIC DNA]</scope>
    <source>
        <strain evidence="6">NSCAC1</strain>
    </source>
</reference>
<dbReference type="GO" id="GO:0051262">
    <property type="term" value="P:protein tetramerization"/>
    <property type="evidence" value="ECO:0007669"/>
    <property type="project" value="InterPro"/>
</dbReference>
<name>A0A7G1Q6Y5_9GAMM</name>
<comment type="similarity">
    <text evidence="1 5">Belongs to the SecB family.</text>
</comment>
<dbReference type="PANTHER" id="PTHR36918:SF1">
    <property type="entry name" value="PROTEIN-EXPORT PROTEIN SECB"/>
    <property type="match status" value="1"/>
</dbReference>
<keyword evidence="5" id="KW-0963">Cytoplasm</keyword>
<dbReference type="GO" id="GO:0015031">
    <property type="term" value="P:protein transport"/>
    <property type="evidence" value="ECO:0007669"/>
    <property type="project" value="UniProtKB-UniRule"/>
</dbReference>
<proteinExistence type="inferred from homology"/>
<keyword evidence="5" id="KW-0143">Chaperone</keyword>
<evidence type="ECO:0000313" key="7">
    <source>
        <dbReference type="Proteomes" id="UP000516072"/>
    </source>
</evidence>
<evidence type="ECO:0000256" key="2">
    <source>
        <dbReference type="ARBA" id="ARBA00022448"/>
    </source>
</evidence>
<evidence type="ECO:0000256" key="3">
    <source>
        <dbReference type="ARBA" id="ARBA00022927"/>
    </source>
</evidence>
<dbReference type="RefSeq" id="WP_197744430.1">
    <property type="nucleotide sequence ID" value="NZ_LR778175.1"/>
</dbReference>
<dbReference type="GO" id="GO:0051082">
    <property type="term" value="F:unfolded protein binding"/>
    <property type="evidence" value="ECO:0007669"/>
    <property type="project" value="InterPro"/>
</dbReference>
<keyword evidence="7" id="KW-1185">Reference proteome</keyword>
<evidence type="ECO:0000313" key="6">
    <source>
        <dbReference type="EMBL" id="CAB1274127.1"/>
    </source>
</evidence>
<dbReference type="Proteomes" id="UP000516072">
    <property type="component" value="Chromosome"/>
</dbReference>
<evidence type="ECO:0000256" key="1">
    <source>
        <dbReference type="ARBA" id="ARBA00009990"/>
    </source>
</evidence>
<dbReference type="KEGG" id="ntg:NSCAC_0016"/>
<protein>
    <recommendedName>
        <fullName evidence="5">Protein-export protein SecB</fullName>
    </recommendedName>
</protein>
<evidence type="ECO:0000256" key="5">
    <source>
        <dbReference type="HAMAP-Rule" id="MF_00821"/>
    </source>
</evidence>
<sequence>MATNGTYQKEDNEQQNQQSQFSIQKIYVKDLSFEAPNSPHIFTKEWKPEINIQLSSKNEQIAEHIYEVVLSVTVAAKINDQTAFLTEAQQAGIFNLVGYTKENLGPLLGSYCPAILFPFIREVVTDLVTKGGFPPLLLAPVNFDAFYAQQLQQQKSSVDTVKN</sequence>